<organism evidence="5">
    <name type="scientific">Thermomicrobium roseum</name>
    <dbReference type="NCBI Taxonomy" id="500"/>
    <lineage>
        <taxon>Bacteria</taxon>
        <taxon>Pseudomonadati</taxon>
        <taxon>Thermomicrobiota</taxon>
        <taxon>Thermomicrobia</taxon>
        <taxon>Thermomicrobiales</taxon>
        <taxon>Thermomicrobiaceae</taxon>
        <taxon>Thermomicrobium</taxon>
    </lineage>
</organism>
<dbReference type="SUPFAM" id="SSF51735">
    <property type="entry name" value="NAD(P)-binding Rossmann-fold domains"/>
    <property type="match status" value="1"/>
</dbReference>
<dbReference type="Gene3D" id="3.40.50.720">
    <property type="entry name" value="NAD(P)-binding Rossmann-like Domain"/>
    <property type="match status" value="1"/>
</dbReference>
<evidence type="ECO:0000313" key="5">
    <source>
        <dbReference type="EMBL" id="HEF65504.1"/>
    </source>
</evidence>
<dbReference type="InterPro" id="IPR045760">
    <property type="entry name" value="DAP_DH_C"/>
</dbReference>
<proteinExistence type="predicted"/>
<keyword evidence="1" id="KW-0521">NADP</keyword>
<sequence>MSGRVYRVVQFGLGPIGQELAKLAIERRSYQLVGAIDIDPTKVGRDVGELIGLGQPVGVVVRADAEAVLAETRPDCVLHATGSYLDRVFPQLELAVRLGCNVVSTCEELAFPAAGHPELAARLDALAREHGVTVLGTGVNPGYVMDTLPLFFSGVAQAVTAVRVERIQNASTRRRPLQEKIGSGKTIEEFQELVAAGTVRHVGLRESAYLLAAGLGWTIEHYEERIEPVLAERRIVTQYFTVEPGRVCGVDQLGRAFVAGEECITLHLRMYLDADPAYDRVRLEGPTPLELVIPGGLQGDRATTAIALNAVPRVVEHAPGLVTMADLPLVTARN</sequence>
<dbReference type="EMBL" id="DSJL01000011">
    <property type="protein sequence ID" value="HEF65504.1"/>
    <property type="molecule type" value="Genomic_DNA"/>
</dbReference>
<evidence type="ECO:0000259" key="4">
    <source>
        <dbReference type="Pfam" id="PF19328"/>
    </source>
</evidence>
<gene>
    <name evidence="5" type="ORF">ENP47_07905</name>
</gene>
<keyword evidence="2" id="KW-0560">Oxidoreductase</keyword>
<dbReference type="CDD" id="cd24146">
    <property type="entry name" value="nat-AmDH_N_like"/>
    <property type="match status" value="1"/>
</dbReference>
<protein>
    <submittedName>
        <fullName evidence="5">Dihydrodipicolinate reductase</fullName>
    </submittedName>
</protein>
<evidence type="ECO:0000259" key="3">
    <source>
        <dbReference type="Pfam" id="PF01113"/>
    </source>
</evidence>
<dbReference type="GO" id="GO:0009089">
    <property type="term" value="P:lysine biosynthetic process via diaminopimelate"/>
    <property type="evidence" value="ECO:0007669"/>
    <property type="project" value="InterPro"/>
</dbReference>
<feature type="domain" description="Dihydrodipicolinate reductase N-terminal" evidence="3">
    <location>
        <begin position="10"/>
        <end position="103"/>
    </location>
</feature>
<name>A0A7C2B541_THERO</name>
<evidence type="ECO:0000256" key="1">
    <source>
        <dbReference type="ARBA" id="ARBA00022857"/>
    </source>
</evidence>
<reference evidence="5" key="1">
    <citation type="journal article" date="2020" name="mSystems">
        <title>Genome- and Community-Level Interaction Insights into Carbon Utilization and Element Cycling Functions of Hydrothermarchaeota in Hydrothermal Sediment.</title>
        <authorList>
            <person name="Zhou Z."/>
            <person name="Liu Y."/>
            <person name="Xu W."/>
            <person name="Pan J."/>
            <person name="Luo Z.H."/>
            <person name="Li M."/>
        </authorList>
    </citation>
    <scope>NUCLEOTIDE SEQUENCE [LARGE SCALE GENOMIC DNA]</scope>
    <source>
        <strain evidence="5">SpSt-222</strain>
    </source>
</reference>
<dbReference type="InterPro" id="IPR036291">
    <property type="entry name" value="NAD(P)-bd_dom_sf"/>
</dbReference>
<dbReference type="Pfam" id="PF19328">
    <property type="entry name" value="DAP_DH_C"/>
    <property type="match status" value="1"/>
</dbReference>
<dbReference type="Pfam" id="PF01113">
    <property type="entry name" value="DapB_N"/>
    <property type="match status" value="1"/>
</dbReference>
<dbReference type="GO" id="GO:0008839">
    <property type="term" value="F:4-hydroxy-tetrahydrodipicolinate reductase"/>
    <property type="evidence" value="ECO:0007669"/>
    <property type="project" value="InterPro"/>
</dbReference>
<dbReference type="AlphaFoldDB" id="A0A7C2B541"/>
<dbReference type="InterPro" id="IPR000846">
    <property type="entry name" value="DapB_N"/>
</dbReference>
<accession>A0A7C2B541</accession>
<comment type="caution">
    <text evidence="5">The sequence shown here is derived from an EMBL/GenBank/DDBJ whole genome shotgun (WGS) entry which is preliminary data.</text>
</comment>
<feature type="domain" description="2,4-diaminopentanoate dehydrogenase C-terminal" evidence="4">
    <location>
        <begin position="143"/>
        <end position="332"/>
    </location>
</feature>
<evidence type="ECO:0000256" key="2">
    <source>
        <dbReference type="ARBA" id="ARBA00023002"/>
    </source>
</evidence>